<evidence type="ECO:0000313" key="6">
    <source>
        <dbReference type="Proteomes" id="UP001055712"/>
    </source>
</evidence>
<dbReference type="CDD" id="cd00051">
    <property type="entry name" value="EFh"/>
    <property type="match status" value="2"/>
</dbReference>
<dbReference type="PROSITE" id="PS50222">
    <property type="entry name" value="EF_HAND_2"/>
    <property type="match status" value="3"/>
</dbReference>
<dbReference type="InterPro" id="IPR011992">
    <property type="entry name" value="EF-hand-dom_pair"/>
</dbReference>
<evidence type="ECO:0000256" key="3">
    <source>
        <dbReference type="ARBA" id="ARBA00022837"/>
    </source>
</evidence>
<gene>
    <name evidence="5" type="ORF">D9Q98_007478</name>
</gene>
<feature type="domain" description="EF-hand" evidence="4">
    <location>
        <begin position="48"/>
        <end position="83"/>
    </location>
</feature>
<reference evidence="5" key="1">
    <citation type="journal article" date="2019" name="Plant J.">
        <title>Chlorella vulgaris genome assembly and annotation reveals the molecular basis for metabolic acclimation to high light conditions.</title>
        <authorList>
            <person name="Cecchin M."/>
            <person name="Marcolungo L."/>
            <person name="Rossato M."/>
            <person name="Girolomoni L."/>
            <person name="Cosentino E."/>
            <person name="Cuine S."/>
            <person name="Li-Beisson Y."/>
            <person name="Delledonne M."/>
            <person name="Ballottari M."/>
        </authorList>
    </citation>
    <scope>NUCLEOTIDE SEQUENCE</scope>
    <source>
        <strain evidence="5">211/11P</strain>
    </source>
</reference>
<dbReference type="Gene3D" id="1.10.238.10">
    <property type="entry name" value="EF-hand"/>
    <property type="match status" value="1"/>
</dbReference>
<evidence type="ECO:0000259" key="4">
    <source>
        <dbReference type="PROSITE" id="PS50222"/>
    </source>
</evidence>
<feature type="domain" description="EF-hand" evidence="4">
    <location>
        <begin position="85"/>
        <end position="120"/>
    </location>
</feature>
<evidence type="ECO:0000256" key="2">
    <source>
        <dbReference type="ARBA" id="ARBA00022737"/>
    </source>
</evidence>
<dbReference type="PANTHER" id="PTHR45942">
    <property type="entry name" value="PROTEIN PHOSPATASE 3 REGULATORY SUBUNIT B ALPHA ISOFORM TYPE 1"/>
    <property type="match status" value="1"/>
</dbReference>
<dbReference type="OrthoDB" id="191686at2759"/>
<dbReference type="GO" id="GO:0005509">
    <property type="term" value="F:calcium ion binding"/>
    <property type="evidence" value="ECO:0007669"/>
    <property type="project" value="InterPro"/>
</dbReference>
<dbReference type="InterPro" id="IPR002048">
    <property type="entry name" value="EF_hand_dom"/>
</dbReference>
<keyword evidence="3" id="KW-0106">Calcium</keyword>
<proteinExistence type="predicted"/>
<organism evidence="5 6">
    <name type="scientific">Chlorella vulgaris</name>
    <name type="common">Green alga</name>
    <dbReference type="NCBI Taxonomy" id="3077"/>
    <lineage>
        <taxon>Eukaryota</taxon>
        <taxon>Viridiplantae</taxon>
        <taxon>Chlorophyta</taxon>
        <taxon>core chlorophytes</taxon>
        <taxon>Trebouxiophyceae</taxon>
        <taxon>Chlorellales</taxon>
        <taxon>Chlorellaceae</taxon>
        <taxon>Chlorella clade</taxon>
        <taxon>Chlorella</taxon>
    </lineage>
</organism>
<evidence type="ECO:0000313" key="5">
    <source>
        <dbReference type="EMBL" id="KAI3428655.1"/>
    </source>
</evidence>
<comment type="caution">
    <text evidence="5">The sequence shown here is derived from an EMBL/GenBank/DDBJ whole genome shotgun (WGS) entry which is preliminary data.</text>
</comment>
<sequence>MGNLQSLDNRSAGISKVELERMERRLKRLGRGEKELARSDFQMIPELAGNPFLPRIFEMYDQDGDGYMNAADLRALLDSLTRLANEEARFQFAFRIYDADDDGFVTRSDILRQLQQTNRRGLSPPQLEQIAGSTVTAFDADGDGLLSYPEFRALLSASSTERNKALNF</sequence>
<dbReference type="AlphaFoldDB" id="A0A9D4YVX2"/>
<dbReference type="Pfam" id="PF13405">
    <property type="entry name" value="EF-hand_6"/>
    <property type="match status" value="1"/>
</dbReference>
<protein>
    <recommendedName>
        <fullName evidence="4">EF-hand domain-containing protein</fullName>
    </recommendedName>
</protein>
<accession>A0A9D4YVX2</accession>
<dbReference type="SUPFAM" id="SSF47473">
    <property type="entry name" value="EF-hand"/>
    <property type="match status" value="1"/>
</dbReference>
<dbReference type="EMBL" id="SIDB01000009">
    <property type="protein sequence ID" value="KAI3428655.1"/>
    <property type="molecule type" value="Genomic_DNA"/>
</dbReference>
<dbReference type="Proteomes" id="UP001055712">
    <property type="component" value="Unassembled WGS sequence"/>
</dbReference>
<dbReference type="InterPro" id="IPR018247">
    <property type="entry name" value="EF_Hand_1_Ca_BS"/>
</dbReference>
<dbReference type="PROSITE" id="PS00018">
    <property type="entry name" value="EF_HAND_1"/>
    <property type="match status" value="3"/>
</dbReference>
<dbReference type="Pfam" id="PF13499">
    <property type="entry name" value="EF-hand_7"/>
    <property type="match status" value="1"/>
</dbReference>
<dbReference type="SMART" id="SM00054">
    <property type="entry name" value="EFh"/>
    <property type="match status" value="3"/>
</dbReference>
<reference evidence="5" key="2">
    <citation type="submission" date="2020-11" db="EMBL/GenBank/DDBJ databases">
        <authorList>
            <person name="Cecchin M."/>
            <person name="Marcolungo L."/>
            <person name="Rossato M."/>
            <person name="Girolomoni L."/>
            <person name="Cosentino E."/>
            <person name="Cuine S."/>
            <person name="Li-Beisson Y."/>
            <person name="Delledonne M."/>
            <person name="Ballottari M."/>
        </authorList>
    </citation>
    <scope>NUCLEOTIDE SEQUENCE</scope>
    <source>
        <strain evidence="5">211/11P</strain>
        <tissue evidence="5">Whole cell</tissue>
    </source>
</reference>
<keyword evidence="6" id="KW-1185">Reference proteome</keyword>
<keyword evidence="2" id="KW-0677">Repeat</keyword>
<feature type="domain" description="EF-hand" evidence="4">
    <location>
        <begin position="126"/>
        <end position="161"/>
    </location>
</feature>
<name>A0A9D4YVX2_CHLVU</name>
<keyword evidence="1" id="KW-0479">Metal-binding</keyword>
<evidence type="ECO:0000256" key="1">
    <source>
        <dbReference type="ARBA" id="ARBA00022723"/>
    </source>
</evidence>